<dbReference type="AlphaFoldDB" id="A0A1I3PVS9"/>
<dbReference type="PANTHER" id="PTHR33979:SF2">
    <property type="entry name" value="PEPTIDASE M50B-LIKE-DOMAIN-CONTAINING PROTEIN"/>
    <property type="match status" value="1"/>
</dbReference>
<reference evidence="3" key="1">
    <citation type="submission" date="2016-10" db="EMBL/GenBank/DDBJ databases">
        <authorList>
            <person name="Varghese N."/>
            <person name="Submissions S."/>
        </authorList>
    </citation>
    <scope>NUCLEOTIDE SEQUENCE [LARGE SCALE GENOMIC DNA]</scope>
    <source>
        <strain evidence="3">DSM 28881</strain>
    </source>
</reference>
<keyword evidence="1" id="KW-0812">Transmembrane</keyword>
<keyword evidence="3" id="KW-1185">Reference proteome</keyword>
<feature type="transmembrane region" description="Helical" evidence="1">
    <location>
        <begin position="84"/>
        <end position="102"/>
    </location>
</feature>
<feature type="transmembrane region" description="Helical" evidence="1">
    <location>
        <begin position="12"/>
        <end position="32"/>
    </location>
</feature>
<dbReference type="Proteomes" id="UP000199559">
    <property type="component" value="Unassembled WGS sequence"/>
</dbReference>
<evidence type="ECO:0000313" key="2">
    <source>
        <dbReference type="EMBL" id="SFJ25442.1"/>
    </source>
</evidence>
<dbReference type="RefSeq" id="WP_090840069.1">
    <property type="nucleotide sequence ID" value="NZ_FORM01000005.1"/>
</dbReference>
<dbReference type="InterPro" id="IPR049500">
    <property type="entry name" value="Peptidase_M50B-like"/>
</dbReference>
<dbReference type="Pfam" id="PF13398">
    <property type="entry name" value="Peptidase_M50B"/>
    <property type="match status" value="1"/>
</dbReference>
<dbReference type="PANTHER" id="PTHR33979">
    <property type="entry name" value="OS02G0221600 PROTEIN"/>
    <property type="match status" value="1"/>
</dbReference>
<dbReference type="STRING" id="1144750.SAMN05443431_105286"/>
<keyword evidence="1" id="KW-0472">Membrane</keyword>
<feature type="transmembrane region" description="Helical" evidence="1">
    <location>
        <begin position="193"/>
        <end position="219"/>
    </location>
</feature>
<feature type="transmembrane region" description="Helical" evidence="1">
    <location>
        <begin position="158"/>
        <end position="173"/>
    </location>
</feature>
<dbReference type="EMBL" id="FORM01000005">
    <property type="protein sequence ID" value="SFJ25442.1"/>
    <property type="molecule type" value="Genomic_DNA"/>
</dbReference>
<protein>
    <submittedName>
        <fullName evidence="2">Peptidase M50B-like</fullName>
    </submittedName>
</protein>
<organism evidence="2 3">
    <name type="scientific">Olleya namhaensis</name>
    <dbReference type="NCBI Taxonomy" id="1144750"/>
    <lineage>
        <taxon>Bacteria</taxon>
        <taxon>Pseudomonadati</taxon>
        <taxon>Bacteroidota</taxon>
        <taxon>Flavobacteriia</taxon>
        <taxon>Flavobacteriales</taxon>
        <taxon>Flavobacteriaceae</taxon>
    </lineage>
</organism>
<evidence type="ECO:0000256" key="1">
    <source>
        <dbReference type="SAM" id="Phobius"/>
    </source>
</evidence>
<proteinExistence type="predicted"/>
<name>A0A1I3PVS9_9FLAO</name>
<accession>A0A1I3PVS9</accession>
<keyword evidence="1" id="KW-1133">Transmembrane helix</keyword>
<feature type="transmembrane region" description="Helical" evidence="1">
    <location>
        <begin position="132"/>
        <end position="151"/>
    </location>
</feature>
<evidence type="ECO:0000313" key="3">
    <source>
        <dbReference type="Proteomes" id="UP000199559"/>
    </source>
</evidence>
<sequence>MTLTDKKYQSIHLIVLIVLVTLLWNTPLVYPIKLFVVMLHEMSHGLMAIAFGGQIIEIQISQHIGGYCLYTISPTFWSEFMTGSAGYLGSLFWGSLILVLAVKSERDKYITLLIGMILIILSYFVLQSGEFFGTAMTFGLGLFMLIAFKYFSTFFHDLWLKFLGITSCAYVILDIKGDLIDNSNIGSDADAIAALTGIPSVLVGVIWMVIAVITMFMVLRYVYQKQKAEANVL</sequence>
<gene>
    <name evidence="2" type="ORF">SAMN05443431_105286</name>
</gene>
<feature type="transmembrane region" description="Helical" evidence="1">
    <location>
        <begin position="109"/>
        <end position="126"/>
    </location>
</feature>